<dbReference type="OrthoDB" id="6221744at2759"/>
<evidence type="ECO:0000313" key="2">
    <source>
        <dbReference type="Proteomes" id="UP000683000"/>
    </source>
</evidence>
<keyword evidence="2" id="KW-1185">Reference proteome</keyword>
<dbReference type="AlphaFoldDB" id="A0A8I3A835"/>
<name>A0A8I3A835_9AGAM</name>
<dbReference type="Proteomes" id="UP000683000">
    <property type="component" value="Unassembled WGS sequence"/>
</dbReference>
<accession>A0A8I3A835</accession>
<sequence>MSKSASDTDADFYVKVHRRMVESGEWDRYALVSLRPARVLLRRSDPRILRLLASKLSEHGWVDEVRHRAKGHHPCLFLGDVKRWVDGCNYTERARSMDVLSFRLMLEEIMLPVQGT</sequence>
<gene>
    <name evidence="1" type="ORF">JVT61DRAFT_6226</name>
</gene>
<reference evidence="1" key="1">
    <citation type="submission" date="2021-03" db="EMBL/GenBank/DDBJ databases">
        <title>Evolutionary innovations through gain and loss of genes in the ectomycorrhizal Boletales.</title>
        <authorList>
            <person name="Wu G."/>
            <person name="Miyauchi S."/>
            <person name="Morin E."/>
            <person name="Yang Z.-L."/>
            <person name="Xu J."/>
            <person name="Martin F.M."/>
        </authorList>
    </citation>
    <scope>NUCLEOTIDE SEQUENCE</scope>
    <source>
        <strain evidence="1">BR01</strain>
    </source>
</reference>
<proteinExistence type="predicted"/>
<protein>
    <submittedName>
        <fullName evidence="1">Uncharacterized protein</fullName>
    </submittedName>
</protein>
<evidence type="ECO:0000313" key="1">
    <source>
        <dbReference type="EMBL" id="KAG6373578.1"/>
    </source>
</evidence>
<dbReference type="EMBL" id="JAGFBS010000021">
    <property type="protein sequence ID" value="KAG6373578.1"/>
    <property type="molecule type" value="Genomic_DNA"/>
</dbReference>
<comment type="caution">
    <text evidence="1">The sequence shown here is derived from an EMBL/GenBank/DDBJ whole genome shotgun (WGS) entry which is preliminary data.</text>
</comment>
<organism evidence="1 2">
    <name type="scientific">Boletus reticuloceps</name>
    <dbReference type="NCBI Taxonomy" id="495285"/>
    <lineage>
        <taxon>Eukaryota</taxon>
        <taxon>Fungi</taxon>
        <taxon>Dikarya</taxon>
        <taxon>Basidiomycota</taxon>
        <taxon>Agaricomycotina</taxon>
        <taxon>Agaricomycetes</taxon>
        <taxon>Agaricomycetidae</taxon>
        <taxon>Boletales</taxon>
        <taxon>Boletineae</taxon>
        <taxon>Boletaceae</taxon>
        <taxon>Boletoideae</taxon>
        <taxon>Boletus</taxon>
    </lineage>
</organism>